<evidence type="ECO:0000313" key="2">
    <source>
        <dbReference type="EMBL" id="RDI57775.1"/>
    </source>
</evidence>
<accession>A0A370HIK1</accession>
<dbReference type="Proteomes" id="UP000254925">
    <property type="component" value="Unassembled WGS sequence"/>
</dbReference>
<feature type="region of interest" description="Disordered" evidence="1">
    <location>
        <begin position="1"/>
        <end position="33"/>
    </location>
</feature>
<evidence type="ECO:0000313" key="3">
    <source>
        <dbReference type="Proteomes" id="UP000254925"/>
    </source>
</evidence>
<feature type="compositionally biased region" description="Basic residues" evidence="1">
    <location>
        <begin position="19"/>
        <end position="31"/>
    </location>
</feature>
<dbReference type="EMBL" id="QQBB01000006">
    <property type="protein sequence ID" value="RDI57775.1"/>
    <property type="molecule type" value="Genomic_DNA"/>
</dbReference>
<name>A0A370HIK1_9HYPH</name>
<sequence>MVHARRGPGPKPHLFPDRRMRRKRHRRRAARLRSGTSTMSWLLFERWSLPGVSQRLMRYPEGRPALLGWSAVSLHGSDRRQARTPSFDRDDASRRRRDRSRRCPSRWGLHRSLDDDRSDCVFRQADQPCGDLHLAVDVVGQSSGSRHGLLDVGWVVPRASPAPLGRRCMVLDHPNSSTLLQTNAARQKLCSAPLSQDQATCCYMNASRAVDRIIFPEWAGAKAAAPS</sequence>
<keyword evidence="3" id="KW-1185">Reference proteome</keyword>
<comment type="caution">
    <text evidence="2">The sequence shown here is derived from an EMBL/GenBank/DDBJ whole genome shotgun (WGS) entry which is preliminary data.</text>
</comment>
<protein>
    <submittedName>
        <fullName evidence="2">Uncharacterized protein</fullName>
    </submittedName>
</protein>
<proteinExistence type="predicted"/>
<reference evidence="2 3" key="1">
    <citation type="submission" date="2018-07" db="EMBL/GenBank/DDBJ databases">
        <title>Genomic Encyclopedia of Type Strains, Phase IV (KMG-IV): sequencing the most valuable type-strain genomes for metagenomic binning, comparative biology and taxonomic classification.</title>
        <authorList>
            <person name="Goeker M."/>
        </authorList>
    </citation>
    <scope>NUCLEOTIDE SEQUENCE [LARGE SCALE GENOMIC DNA]</scope>
    <source>
        <strain evidence="2 3">DSM 14364</strain>
    </source>
</reference>
<evidence type="ECO:0000256" key="1">
    <source>
        <dbReference type="SAM" id="MobiDB-lite"/>
    </source>
</evidence>
<feature type="compositionally biased region" description="Basic and acidic residues" evidence="1">
    <location>
        <begin position="78"/>
        <end position="93"/>
    </location>
</feature>
<gene>
    <name evidence="2" type="ORF">DES45_10687</name>
</gene>
<organism evidence="2 3">
    <name type="scientific">Microvirga subterranea</name>
    <dbReference type="NCBI Taxonomy" id="186651"/>
    <lineage>
        <taxon>Bacteria</taxon>
        <taxon>Pseudomonadati</taxon>
        <taxon>Pseudomonadota</taxon>
        <taxon>Alphaproteobacteria</taxon>
        <taxon>Hyphomicrobiales</taxon>
        <taxon>Methylobacteriaceae</taxon>
        <taxon>Microvirga</taxon>
    </lineage>
</organism>
<feature type="region of interest" description="Disordered" evidence="1">
    <location>
        <begin position="78"/>
        <end position="101"/>
    </location>
</feature>
<dbReference type="AlphaFoldDB" id="A0A370HIK1"/>